<keyword evidence="3" id="KW-1185">Reference proteome</keyword>
<evidence type="ECO:0000313" key="3">
    <source>
        <dbReference type="Proteomes" id="UP000252254"/>
    </source>
</evidence>
<dbReference type="Proteomes" id="UP000252254">
    <property type="component" value="Unassembled WGS sequence"/>
</dbReference>
<feature type="transmembrane region" description="Helical" evidence="1">
    <location>
        <begin position="209"/>
        <end position="227"/>
    </location>
</feature>
<keyword evidence="1" id="KW-1133">Transmembrane helix</keyword>
<evidence type="ECO:0000313" key="2">
    <source>
        <dbReference type="EMBL" id="RBO95375.1"/>
    </source>
</evidence>
<proteinExistence type="predicted"/>
<protein>
    <submittedName>
        <fullName evidence="2">Uncharacterized protein</fullName>
    </submittedName>
</protein>
<organism evidence="2 3">
    <name type="scientific">Paraliobacillus ryukyuensis</name>
    <dbReference type="NCBI Taxonomy" id="200904"/>
    <lineage>
        <taxon>Bacteria</taxon>
        <taxon>Bacillati</taxon>
        <taxon>Bacillota</taxon>
        <taxon>Bacilli</taxon>
        <taxon>Bacillales</taxon>
        <taxon>Bacillaceae</taxon>
        <taxon>Paraliobacillus</taxon>
    </lineage>
</organism>
<reference evidence="2 3" key="1">
    <citation type="submission" date="2018-06" db="EMBL/GenBank/DDBJ databases">
        <title>Genomic Encyclopedia of Type Strains, Phase IV (KMG-IV): sequencing the most valuable type-strain genomes for metagenomic binning, comparative biology and taxonomic classification.</title>
        <authorList>
            <person name="Goeker M."/>
        </authorList>
    </citation>
    <scope>NUCLEOTIDE SEQUENCE [LARGE SCALE GENOMIC DNA]</scope>
    <source>
        <strain evidence="2 3">DSM 15140</strain>
    </source>
</reference>
<evidence type="ECO:0000256" key="1">
    <source>
        <dbReference type="SAM" id="Phobius"/>
    </source>
</evidence>
<dbReference type="RefSeq" id="WP_113869380.1">
    <property type="nucleotide sequence ID" value="NZ_BAABQN010000015.1"/>
</dbReference>
<accession>A0A366DZT1</accession>
<feature type="transmembrane region" description="Helical" evidence="1">
    <location>
        <begin position="87"/>
        <end position="105"/>
    </location>
</feature>
<feature type="transmembrane region" description="Helical" evidence="1">
    <location>
        <begin position="140"/>
        <end position="161"/>
    </location>
</feature>
<name>A0A366DZT1_9BACI</name>
<comment type="caution">
    <text evidence="2">The sequence shown here is derived from an EMBL/GenBank/DDBJ whole genome shotgun (WGS) entry which is preliminary data.</text>
</comment>
<feature type="transmembrane region" description="Helical" evidence="1">
    <location>
        <begin position="168"/>
        <end position="189"/>
    </location>
</feature>
<keyword evidence="1" id="KW-0472">Membrane</keyword>
<dbReference type="AlphaFoldDB" id="A0A366DZT1"/>
<keyword evidence="1" id="KW-0812">Transmembrane</keyword>
<feature type="transmembrane region" description="Helical" evidence="1">
    <location>
        <begin position="20"/>
        <end position="42"/>
    </location>
</feature>
<dbReference type="STRING" id="200904.GCA_900168775_02858"/>
<gene>
    <name evidence="2" type="ORF">DES48_10885</name>
</gene>
<dbReference type="OrthoDB" id="2453726at2"/>
<sequence length="237" mass="26799">MKRQLKAMLYFFGTDMRHPFTIFWCILSAVIVLGLIAAYFLLNRIDGADFYFGISISVYIFASIFGFKSVKENLPYTLKLGGTRKNYFVGIGAYFTLVAIITALMETVAHQLVTWITNLLTLDTFYLIHPATLLDLQHSFWGRFLVDGVILIFCLISSYLLALIFYKYHLIVGLSIIGALFLTSLIMMANGSLPDLISELVINAALSQYGILFIITVVCYLLTWPILRNISTKSVRE</sequence>
<feature type="transmembrane region" description="Helical" evidence="1">
    <location>
        <begin position="49"/>
        <end position="67"/>
    </location>
</feature>
<dbReference type="EMBL" id="QNRI01000008">
    <property type="protein sequence ID" value="RBO95375.1"/>
    <property type="molecule type" value="Genomic_DNA"/>
</dbReference>